<organism evidence="3 4">
    <name type="scientific">Marmota monax</name>
    <name type="common">Woodchuck</name>
    <dbReference type="NCBI Taxonomy" id="9995"/>
    <lineage>
        <taxon>Eukaryota</taxon>
        <taxon>Metazoa</taxon>
        <taxon>Chordata</taxon>
        <taxon>Craniata</taxon>
        <taxon>Vertebrata</taxon>
        <taxon>Euteleostomi</taxon>
        <taxon>Mammalia</taxon>
        <taxon>Eutheria</taxon>
        <taxon>Euarchontoglires</taxon>
        <taxon>Glires</taxon>
        <taxon>Rodentia</taxon>
        <taxon>Sciuromorpha</taxon>
        <taxon>Sciuridae</taxon>
        <taxon>Xerinae</taxon>
        <taxon>Marmotini</taxon>
        <taxon>Marmota</taxon>
    </lineage>
</organism>
<dbReference type="Pfam" id="PF15623">
    <property type="entry name" value="CT47"/>
    <property type="match status" value="1"/>
</dbReference>
<name>A0A5E4B6A8_MARMO</name>
<dbReference type="Proteomes" id="UP000662637">
    <property type="component" value="Unassembled WGS sequence"/>
</dbReference>
<dbReference type="Proteomes" id="UP000335636">
    <property type="component" value="Unassembled WGS sequence"/>
</dbReference>
<feature type="region of interest" description="Disordered" evidence="1">
    <location>
        <begin position="1"/>
        <end position="75"/>
    </location>
</feature>
<reference evidence="3 4" key="1">
    <citation type="submission" date="2019-04" db="EMBL/GenBank/DDBJ databases">
        <authorList>
            <person name="Alioto T."/>
            <person name="Alioto T."/>
        </authorList>
    </citation>
    <scope>NUCLEOTIDE SEQUENCE [LARGE SCALE GENOMIC DNA]</scope>
</reference>
<feature type="region of interest" description="Disordered" evidence="1">
    <location>
        <begin position="93"/>
        <end position="133"/>
    </location>
</feature>
<dbReference type="EMBL" id="CABDUW010000299">
    <property type="protein sequence ID" value="VTJ65238.1"/>
    <property type="molecule type" value="Genomic_DNA"/>
</dbReference>
<sequence>MAFPQGQPARPPPSSLSSLPQSDCSPVEVPTGVMSATGDRDPTQEGPVGEWMGAAGVGEGIDLDLGPDGGNMAPETMEAQVAGSGGMEILEPEGGLEEEEEAQGLVPARAREGGDAEEDSDIGPAEEEGGDLEESQDILVDARQFPMVGFRFMFLDLVHSLLHRIYYNDHILIRPYRGPVVV</sequence>
<protein>
    <recommendedName>
        <fullName evidence="5">Cancer/testis antigen 47A-like</fullName>
    </recommendedName>
</protein>
<dbReference type="PANTHER" id="PTHR32157:SF0">
    <property type="entry name" value="CANCER_TESTIS ANTIGEN FAMILY 47 MEMBER C1"/>
    <property type="match status" value="1"/>
</dbReference>
<evidence type="ECO:0008006" key="5">
    <source>
        <dbReference type="Google" id="ProtNLM"/>
    </source>
</evidence>
<proteinExistence type="predicted"/>
<dbReference type="AlphaFoldDB" id="A0A5E4B6A8"/>
<feature type="compositionally biased region" description="Low complexity" evidence="1">
    <location>
        <begin position="15"/>
        <end position="26"/>
    </location>
</feature>
<evidence type="ECO:0000313" key="2">
    <source>
        <dbReference type="EMBL" id="KAF7478040.1"/>
    </source>
</evidence>
<feature type="compositionally biased region" description="Acidic residues" evidence="1">
    <location>
        <begin position="115"/>
        <end position="133"/>
    </location>
</feature>
<evidence type="ECO:0000256" key="1">
    <source>
        <dbReference type="SAM" id="MobiDB-lite"/>
    </source>
</evidence>
<reference evidence="2" key="2">
    <citation type="submission" date="2020-08" db="EMBL/GenBank/DDBJ databases">
        <authorList>
            <person name="Shumante A."/>
            <person name="Zimin A.V."/>
            <person name="Puiu D."/>
            <person name="Salzberg S.L."/>
        </authorList>
    </citation>
    <scope>NUCLEOTIDE SEQUENCE</scope>
    <source>
        <strain evidence="2">WC2-LM</strain>
        <tissue evidence="2">Liver</tissue>
    </source>
</reference>
<feature type="compositionally biased region" description="Acidic residues" evidence="1">
    <location>
        <begin position="93"/>
        <end position="102"/>
    </location>
</feature>
<accession>A0A5E4B6A8</accession>
<dbReference type="EMBL" id="WJEC01001756">
    <property type="protein sequence ID" value="KAF7478040.1"/>
    <property type="molecule type" value="Genomic_DNA"/>
</dbReference>
<keyword evidence="4" id="KW-1185">Reference proteome</keyword>
<dbReference type="InterPro" id="IPR028930">
    <property type="entry name" value="CT47"/>
</dbReference>
<evidence type="ECO:0000313" key="4">
    <source>
        <dbReference type="Proteomes" id="UP000335636"/>
    </source>
</evidence>
<dbReference type="PANTHER" id="PTHR32157">
    <property type="entry name" value="GENE 6268-RELATED"/>
    <property type="match status" value="1"/>
</dbReference>
<gene>
    <name evidence="2" type="ORF">GHT09_010896</name>
    <name evidence="3" type="ORF">MONAX_5E030023</name>
</gene>
<evidence type="ECO:0000313" key="3">
    <source>
        <dbReference type="EMBL" id="VTJ65238.1"/>
    </source>
</evidence>